<dbReference type="Proteomes" id="UP000789901">
    <property type="component" value="Unassembled WGS sequence"/>
</dbReference>
<protein>
    <submittedName>
        <fullName evidence="1">22013_t:CDS:1</fullName>
    </submittedName>
</protein>
<evidence type="ECO:0000313" key="1">
    <source>
        <dbReference type="EMBL" id="CAG8838269.1"/>
    </source>
</evidence>
<organism evidence="1 2">
    <name type="scientific">Gigaspora margarita</name>
    <dbReference type="NCBI Taxonomy" id="4874"/>
    <lineage>
        <taxon>Eukaryota</taxon>
        <taxon>Fungi</taxon>
        <taxon>Fungi incertae sedis</taxon>
        <taxon>Mucoromycota</taxon>
        <taxon>Glomeromycotina</taxon>
        <taxon>Glomeromycetes</taxon>
        <taxon>Diversisporales</taxon>
        <taxon>Gigasporaceae</taxon>
        <taxon>Gigaspora</taxon>
    </lineage>
</organism>
<keyword evidence="2" id="KW-1185">Reference proteome</keyword>
<name>A0ABN7WSV4_GIGMA</name>
<reference evidence="1 2" key="1">
    <citation type="submission" date="2021-06" db="EMBL/GenBank/DDBJ databases">
        <authorList>
            <person name="Kallberg Y."/>
            <person name="Tangrot J."/>
            <person name="Rosling A."/>
        </authorList>
    </citation>
    <scope>NUCLEOTIDE SEQUENCE [LARGE SCALE GENOMIC DNA]</scope>
    <source>
        <strain evidence="1 2">120-4 pot B 10/14</strain>
    </source>
</reference>
<gene>
    <name evidence="1" type="ORF">GMARGA_LOCUS33890</name>
</gene>
<accession>A0ABN7WSV4</accession>
<dbReference type="EMBL" id="CAJVQB010057689">
    <property type="protein sequence ID" value="CAG8838269.1"/>
    <property type="molecule type" value="Genomic_DNA"/>
</dbReference>
<sequence>EIIIQAFDSISVEQIHLYARLSYRWMDTYQHGLTEKAAEYAIKKNRKHRTISEEIIN</sequence>
<comment type="caution">
    <text evidence="1">The sequence shown here is derived from an EMBL/GenBank/DDBJ whole genome shotgun (WGS) entry which is preliminary data.</text>
</comment>
<proteinExistence type="predicted"/>
<feature type="non-terminal residue" evidence="1">
    <location>
        <position position="1"/>
    </location>
</feature>
<evidence type="ECO:0000313" key="2">
    <source>
        <dbReference type="Proteomes" id="UP000789901"/>
    </source>
</evidence>